<dbReference type="Gene3D" id="3.60.60.30">
    <property type="match status" value="1"/>
</dbReference>
<dbReference type="EMBL" id="ASGP02000002">
    <property type="protein sequence ID" value="KAH9522714.1"/>
    <property type="molecule type" value="Genomic_DNA"/>
</dbReference>
<keyword evidence="4 7" id="KW-0442">Lipid degradation</keyword>
<comment type="caution">
    <text evidence="9">The sequence shown here is derived from an EMBL/GenBank/DDBJ whole genome shotgun (WGS) entry which is preliminary data.</text>
</comment>
<evidence type="ECO:0000256" key="4">
    <source>
        <dbReference type="ARBA" id="ARBA00022963"/>
    </source>
</evidence>
<reference evidence="8" key="2">
    <citation type="submission" date="2020-06" db="EMBL/GenBank/DDBJ databases">
        <authorList>
            <person name="Ji K."/>
            <person name="Li J."/>
        </authorList>
    </citation>
    <scope>NUCLEOTIDE SEQUENCE</scope>
    <source>
        <strain evidence="8">JKM2019</strain>
        <tissue evidence="8">Whole body</tissue>
    </source>
</reference>
<comment type="function">
    <text evidence="7">Putative phospholipase.</text>
</comment>
<dbReference type="Proteomes" id="UP000828236">
    <property type="component" value="Unassembled WGS sequence"/>
</dbReference>
<organism evidence="9 10">
    <name type="scientific">Dermatophagoides farinae</name>
    <name type="common">American house dust mite</name>
    <dbReference type="NCBI Taxonomy" id="6954"/>
    <lineage>
        <taxon>Eukaryota</taxon>
        <taxon>Metazoa</taxon>
        <taxon>Ecdysozoa</taxon>
        <taxon>Arthropoda</taxon>
        <taxon>Chelicerata</taxon>
        <taxon>Arachnida</taxon>
        <taxon>Acari</taxon>
        <taxon>Acariformes</taxon>
        <taxon>Sarcoptiformes</taxon>
        <taxon>Astigmata</taxon>
        <taxon>Psoroptidia</taxon>
        <taxon>Analgoidea</taxon>
        <taxon>Pyroglyphidae</taxon>
        <taxon>Dermatophagoidinae</taxon>
        <taxon>Dermatophagoides</taxon>
    </lineage>
</organism>
<evidence type="ECO:0000256" key="7">
    <source>
        <dbReference type="RuleBase" id="RU364138"/>
    </source>
</evidence>
<dbReference type="GO" id="GO:0009395">
    <property type="term" value="P:phospholipid catabolic process"/>
    <property type="evidence" value="ECO:0007669"/>
    <property type="project" value="TreeGrafter"/>
</dbReference>
<proteinExistence type="inferred from homology"/>
<dbReference type="AlphaFoldDB" id="A0A922L7I9"/>
<dbReference type="Proteomes" id="UP000790347">
    <property type="component" value="Unassembled WGS sequence"/>
</dbReference>
<sequence>MKKLLFLLLIVNFSSSIQSWINPSNHPQKQSYHCISHESNYKIYPCADFHQNSNENETDYIVHARFANNINQTGWSELDIRTNPDELDYLQAYLAGYLEGQITRQLIRSYWSNLLDGNECQLYHDMIVKLLNNTIQRAFDNNNDPYWNQILLQLYQLAGLDAGYVDKSISVNEINDPNMILEQINPCGTILLHLYTEYDDLKYLLQRKPSEHPMDHCSALIKILPNHSDILVSHVTFANLKSMLRVLKRYELNYRTSNSKTIVMSSYPGTLFSIDDYYLLSQHMVVQETTIHNYDEKLYKQINMNEMIFEFLRTMVANRLARNGSEWAEIFGRYNSGTYNNQFMIIDYKQFIPGQQIQSDFLWILEQMPNRIHAEDMTKILIKQSYWPSYNLPYFQDIYQISKTDEMFKKFGEHYSYEKCARAQIFNRDHHKVMNMTTMYHLMRYNNFKQDPLSRCNCTPPYTGYRAISSRCDLNDPNGQYPLYAYSFHSSAGLDAKITGYKMAKSLIMIAVSGPTYDQVPAFSWSTTKLKNIKHLDQPIEWRFKPIVTDWNRTTGFNQFKFDL</sequence>
<evidence type="ECO:0000256" key="5">
    <source>
        <dbReference type="ARBA" id="ARBA00023098"/>
    </source>
</evidence>
<dbReference type="InterPro" id="IPR007000">
    <property type="entry name" value="PLipase_B-like"/>
</dbReference>
<name>A0A922L7I9_DERFA</name>
<reference evidence="9" key="1">
    <citation type="submission" date="2013-05" db="EMBL/GenBank/DDBJ databases">
        <authorList>
            <person name="Yim A.K.Y."/>
            <person name="Chan T.F."/>
            <person name="Ji K.M."/>
            <person name="Liu X.Y."/>
            <person name="Zhou J.W."/>
            <person name="Li R.Q."/>
            <person name="Yang K.Y."/>
            <person name="Li J."/>
            <person name="Li M."/>
            <person name="Law P.T.W."/>
            <person name="Wu Y.L."/>
            <person name="Cai Z.L."/>
            <person name="Qin H."/>
            <person name="Bao Y."/>
            <person name="Leung R.K.K."/>
            <person name="Ng P.K.S."/>
            <person name="Zou J."/>
            <person name="Zhong X.J."/>
            <person name="Ran P.X."/>
            <person name="Zhong N.S."/>
            <person name="Liu Z.G."/>
            <person name="Tsui S.K.W."/>
        </authorList>
    </citation>
    <scope>NUCLEOTIDE SEQUENCE</scope>
    <source>
        <strain evidence="9">Derf</strain>
        <tissue evidence="9">Whole organism</tissue>
    </source>
</reference>
<dbReference type="EMBL" id="SDOV01000007">
    <property type="protein sequence ID" value="KAH7638939.1"/>
    <property type="molecule type" value="Genomic_DNA"/>
</dbReference>
<feature type="signal peptide" evidence="7">
    <location>
        <begin position="1"/>
        <end position="19"/>
    </location>
</feature>
<dbReference type="OrthoDB" id="443524at2759"/>
<reference evidence="8" key="3">
    <citation type="journal article" date="2021" name="World Allergy Organ. J.">
        <title>Chromosome-level assembly of Dermatophagoides farinae genome and transcriptome reveals two novel allergens Der f 37 and Der f 39.</title>
        <authorList>
            <person name="Chen J."/>
            <person name="Cai Z."/>
            <person name="Fan D."/>
            <person name="Hu J."/>
            <person name="Hou Y."/>
            <person name="He Y."/>
            <person name="Zhang Z."/>
            <person name="Zhao Z."/>
            <person name="Gao P."/>
            <person name="Hu W."/>
            <person name="Sun J."/>
            <person name="Li J."/>
            <person name="Ji K."/>
        </authorList>
    </citation>
    <scope>NUCLEOTIDE SEQUENCE</scope>
    <source>
        <strain evidence="8">JKM2019</strain>
    </source>
</reference>
<dbReference type="EC" id="3.1.1.-" evidence="7"/>
<dbReference type="PANTHER" id="PTHR12370:SF3">
    <property type="entry name" value="PHOSPHOLIPASE B-LIKE 2-RELATED"/>
    <property type="match status" value="1"/>
</dbReference>
<keyword evidence="10" id="KW-1185">Reference proteome</keyword>
<dbReference type="GO" id="GO:0004620">
    <property type="term" value="F:phospholipase activity"/>
    <property type="evidence" value="ECO:0007669"/>
    <property type="project" value="InterPro"/>
</dbReference>
<keyword evidence="5 7" id="KW-0443">Lipid metabolism</keyword>
<keyword evidence="6" id="KW-0325">Glycoprotein</keyword>
<keyword evidence="3 7" id="KW-0378">Hydrolase</keyword>
<evidence type="ECO:0000256" key="6">
    <source>
        <dbReference type="ARBA" id="ARBA00023180"/>
    </source>
</evidence>
<reference evidence="9" key="4">
    <citation type="journal article" date="2022" name="Res Sq">
        <title>Comparative Genomics Reveals Insights into the Divergent Evolution of Astigmatic Mites and Household Pest Adaptations.</title>
        <authorList>
            <person name="Xiong Q."/>
            <person name="Wan A.T.-Y."/>
            <person name="Liu X.-Y."/>
            <person name="Fung C.S.-H."/>
            <person name="Xiao X."/>
            <person name="Malainual N."/>
            <person name="Hou J."/>
            <person name="Wang L."/>
            <person name="Wang M."/>
            <person name="Yang K."/>
            <person name="Cui Y."/>
            <person name="Leung E."/>
            <person name="Nong W."/>
            <person name="Shin S.-K."/>
            <person name="Au S."/>
            <person name="Jeong K.Y."/>
            <person name="Chew F.T."/>
            <person name="Hui J."/>
            <person name="Leung T.F."/>
            <person name="Tungtrongchitr A."/>
            <person name="Zhong N."/>
            <person name="Liu Z."/>
            <person name="Tsui S."/>
        </authorList>
    </citation>
    <scope>NUCLEOTIDE SEQUENCE</scope>
    <source>
        <strain evidence="9">Derf</strain>
        <tissue evidence="9">Whole organism</tissue>
    </source>
</reference>
<dbReference type="Pfam" id="PF04916">
    <property type="entry name" value="Phospholip_B"/>
    <property type="match status" value="1"/>
</dbReference>
<evidence type="ECO:0000313" key="10">
    <source>
        <dbReference type="Proteomes" id="UP000790347"/>
    </source>
</evidence>
<evidence type="ECO:0000313" key="8">
    <source>
        <dbReference type="EMBL" id="KAH7638939.1"/>
    </source>
</evidence>
<evidence type="ECO:0000256" key="1">
    <source>
        <dbReference type="ARBA" id="ARBA00007835"/>
    </source>
</evidence>
<comment type="similarity">
    <text evidence="1 7">Belongs to the phospholipase B-like family.</text>
</comment>
<feature type="chain" id="PRO_5039740183" description="Phospholipase B-like" evidence="7">
    <location>
        <begin position="20"/>
        <end position="564"/>
    </location>
</feature>
<dbReference type="PANTHER" id="PTHR12370">
    <property type="entry name" value="PHOSPHOLIPASE B-RELATED"/>
    <property type="match status" value="1"/>
</dbReference>
<gene>
    <name evidence="9" type="primary">PLBD2</name>
    <name evidence="9" type="ORF">DERF_006278</name>
    <name evidence="8" type="ORF">HUG17_2972</name>
</gene>
<evidence type="ECO:0000256" key="2">
    <source>
        <dbReference type="ARBA" id="ARBA00022729"/>
    </source>
</evidence>
<evidence type="ECO:0000313" key="9">
    <source>
        <dbReference type="EMBL" id="KAH9522714.1"/>
    </source>
</evidence>
<dbReference type="GO" id="GO:0005576">
    <property type="term" value="C:extracellular region"/>
    <property type="evidence" value="ECO:0007669"/>
    <property type="project" value="TreeGrafter"/>
</dbReference>
<evidence type="ECO:0000256" key="3">
    <source>
        <dbReference type="ARBA" id="ARBA00022801"/>
    </source>
</evidence>
<protein>
    <recommendedName>
        <fullName evidence="7">Phospholipase B-like</fullName>
        <ecNumber evidence="7">3.1.1.-</ecNumber>
    </recommendedName>
</protein>
<accession>A0A922L7I9</accession>
<keyword evidence="2 7" id="KW-0732">Signal</keyword>